<feature type="region of interest" description="Disordered" evidence="1">
    <location>
        <begin position="57"/>
        <end position="141"/>
    </location>
</feature>
<dbReference type="GO" id="GO:0097355">
    <property type="term" value="P:protein localization to heterochromatin"/>
    <property type="evidence" value="ECO:0007669"/>
    <property type="project" value="TreeGrafter"/>
</dbReference>
<evidence type="ECO:0000313" key="5">
    <source>
        <dbReference type="Proteomes" id="UP000694523"/>
    </source>
</evidence>
<dbReference type="InterPro" id="IPR046432">
    <property type="entry name" value="TASOR"/>
</dbReference>
<feature type="region of interest" description="Disordered" evidence="1">
    <location>
        <begin position="441"/>
        <end position="496"/>
    </location>
</feature>
<dbReference type="Pfam" id="PF24630">
    <property type="entry name" value="PIN_TASOR"/>
    <property type="match status" value="1"/>
</dbReference>
<dbReference type="Ensembl" id="ENSNMLT00000038210.1">
    <property type="protein sequence ID" value="ENSNMLP00000034307.1"/>
    <property type="gene ID" value="ENSNMLG00000021377.1"/>
</dbReference>
<proteinExistence type="predicted"/>
<evidence type="ECO:0000313" key="4">
    <source>
        <dbReference type="Ensembl" id="ENSNMLP00000034307.1"/>
    </source>
</evidence>
<dbReference type="InterPro" id="IPR056243">
    <property type="entry name" value="TASOR_ab_dom"/>
</dbReference>
<dbReference type="InterPro" id="IPR056242">
    <property type="entry name" value="PIN_TASOR"/>
</dbReference>
<feature type="domain" description="TASOR alpha/beta" evidence="2">
    <location>
        <begin position="172"/>
        <end position="269"/>
    </location>
</feature>
<dbReference type="Pfam" id="PF23314">
    <property type="entry name" value="TASOR_alpha-beta"/>
    <property type="match status" value="1"/>
</dbReference>
<organism evidence="4 5">
    <name type="scientific">Neogobius melanostomus</name>
    <name type="common">round goby</name>
    <dbReference type="NCBI Taxonomy" id="47308"/>
    <lineage>
        <taxon>Eukaryota</taxon>
        <taxon>Metazoa</taxon>
        <taxon>Chordata</taxon>
        <taxon>Craniata</taxon>
        <taxon>Vertebrata</taxon>
        <taxon>Euteleostomi</taxon>
        <taxon>Actinopterygii</taxon>
        <taxon>Neopterygii</taxon>
        <taxon>Teleostei</taxon>
        <taxon>Neoteleostei</taxon>
        <taxon>Acanthomorphata</taxon>
        <taxon>Gobiaria</taxon>
        <taxon>Gobiiformes</taxon>
        <taxon>Gobioidei</taxon>
        <taxon>Gobiidae</taxon>
        <taxon>Benthophilinae</taxon>
        <taxon>Neogobiini</taxon>
        <taxon>Neogobius</taxon>
    </lineage>
</organism>
<feature type="domain" description="TASOR PIN" evidence="3">
    <location>
        <begin position="273"/>
        <end position="414"/>
    </location>
</feature>
<feature type="compositionally biased region" description="Low complexity" evidence="1">
    <location>
        <begin position="549"/>
        <end position="566"/>
    </location>
</feature>
<keyword evidence="5" id="KW-1185">Reference proteome</keyword>
<dbReference type="Proteomes" id="UP000694523">
    <property type="component" value="Unplaced"/>
</dbReference>
<dbReference type="PANTHER" id="PTHR16207">
    <property type="entry name" value="SET DOMAIN-CONTAINING PROTEIN"/>
    <property type="match status" value="1"/>
</dbReference>
<feature type="compositionally biased region" description="Polar residues" evidence="1">
    <location>
        <begin position="62"/>
        <end position="74"/>
    </location>
</feature>
<protein>
    <recommendedName>
        <fullName evidence="6">Transcription activation suppressor b</fullName>
    </recommendedName>
</protein>
<dbReference type="GO" id="GO:0000792">
    <property type="term" value="C:heterochromatin"/>
    <property type="evidence" value="ECO:0007669"/>
    <property type="project" value="TreeGrafter"/>
</dbReference>
<evidence type="ECO:0000259" key="3">
    <source>
        <dbReference type="Pfam" id="PF24630"/>
    </source>
</evidence>
<sequence>MQGHHIYYTSKHPPRLPKCHSWHPNSGFSSYIIPFISPSSVESHVKTLCEKMDKLIQPAPSEDTSAPPTISSTPIRAAKTKPSPSAAPGDKPAPVKRKPSNKVKSGVSKGEEEEEEVEDMYSPTHVTPDSPEIYRGDPPSGSGSGLLAGSLIGHLKPEVFSSLVEIFKDVTKNTVKFFIYSGDEADEGTVCKEIKEYLISLGNSECSPQTFLENSGSLDKLLIIIQNEHIAAHVHKIPALVSLKKLPSVSFAGVDSLDDVKNHTYNELFVSGGFMVSDEFVLNPESITQDRLQGLLTFLEEQSTPEHPWQWKVHCKSQKKLKEMGRLNANAMGLLNLLNTYQKKHLVEFLPYHECDALSRQAPDLECLIKLQAQHTQQRHLIFLTERPFEMFLQYSRNGIVIASIDDIMSSFHSLIGSINQNELPTPPSTVVNDECVEEDMSIDSEDDSEAPVISDEQRQEEEKPEKPEQPPLPEKEEFRPPLPEQQATAGKTPSMSDYSALKSVISQFKAVNHMGSPDFGSLSPGGFPVNPHQSFLCPSAPWSSYSGTSSYTASPAYPASPCSSTQEADFRPAVTTAATAPTTAPTTPALATAEPLATLASLPLEVKPPPPPHLMMLGHTYGSDSTGTETAGASPLSAARPFSENVDTAQPAYATIGLPSTVPGALGDRILGSGLGRVCGGHLSLWRPVMNSWVAARLVVKGIGLH</sequence>
<dbReference type="GO" id="GO:0045814">
    <property type="term" value="P:negative regulation of gene expression, epigenetic"/>
    <property type="evidence" value="ECO:0007669"/>
    <property type="project" value="InterPro"/>
</dbReference>
<reference evidence="4" key="2">
    <citation type="submission" date="2025-09" db="UniProtKB">
        <authorList>
            <consortium name="Ensembl"/>
        </authorList>
    </citation>
    <scope>IDENTIFICATION</scope>
</reference>
<evidence type="ECO:0000259" key="2">
    <source>
        <dbReference type="Pfam" id="PF23314"/>
    </source>
</evidence>
<dbReference type="PANTHER" id="PTHR16207:SF1">
    <property type="entry name" value="PROTEIN TASOR"/>
    <property type="match status" value="1"/>
</dbReference>
<accession>A0A8C6UBV1</accession>
<reference evidence="4" key="1">
    <citation type="submission" date="2025-08" db="UniProtKB">
        <authorList>
            <consortium name="Ensembl"/>
        </authorList>
    </citation>
    <scope>IDENTIFICATION</scope>
</reference>
<feature type="compositionally biased region" description="Acidic residues" evidence="1">
    <location>
        <begin position="441"/>
        <end position="450"/>
    </location>
</feature>
<evidence type="ECO:0008006" key="6">
    <source>
        <dbReference type="Google" id="ProtNLM"/>
    </source>
</evidence>
<feature type="region of interest" description="Disordered" evidence="1">
    <location>
        <begin position="549"/>
        <end position="569"/>
    </location>
</feature>
<dbReference type="GO" id="GO:0003682">
    <property type="term" value="F:chromatin binding"/>
    <property type="evidence" value="ECO:0007669"/>
    <property type="project" value="TreeGrafter"/>
</dbReference>
<name>A0A8C6UBV1_9GOBI</name>
<evidence type="ECO:0000256" key="1">
    <source>
        <dbReference type="SAM" id="MobiDB-lite"/>
    </source>
</evidence>
<feature type="compositionally biased region" description="Polar residues" evidence="1">
    <location>
        <begin position="486"/>
        <end position="496"/>
    </location>
</feature>
<dbReference type="GO" id="GO:0005654">
    <property type="term" value="C:nucleoplasm"/>
    <property type="evidence" value="ECO:0007669"/>
    <property type="project" value="TreeGrafter"/>
</dbReference>
<dbReference type="AlphaFoldDB" id="A0A8C6UBV1"/>
<feature type="compositionally biased region" description="Basic and acidic residues" evidence="1">
    <location>
        <begin position="456"/>
        <end position="480"/>
    </location>
</feature>